<keyword evidence="4" id="KW-1185">Reference proteome</keyword>
<evidence type="ECO:0000256" key="1">
    <source>
        <dbReference type="ARBA" id="ARBA00004418"/>
    </source>
</evidence>
<dbReference type="EMBL" id="JBHRXJ010000004">
    <property type="protein sequence ID" value="MFC3527920.1"/>
    <property type="molecule type" value="Genomic_DNA"/>
</dbReference>
<sequence>MTKRTLRGIAWDHDRGFTCLARTAGQFMAENPDIEIHWDKRSLLDFGEAPIDVLAERYDLIIFDHPFSGKAQATGCLIDLKPHLTEAEIQAMRADSVGQSTQSYHFGGQIFGLPTDAASHVAAYRPDLMAALGARVPQSFAEVLDLARTARQQGKTIVTPACPIDASCLLFTFAANLGAAPAQDAAHFIDPHALDEILARMGELVAASDPRSLGWNPIQGYDAMSSGDDIVYSSFAFGYSNYARKGRARPIRSTNIAGPGPDPRAGALLGGAGYGITHSCRDIDAALAYGRWLHRPGFQSGAYFEAGGQPGLRSAWTDARVNDQSGDFFRDTLETLDKAYMRPRWNGFLIFFEEAGKLCHQWLQGAMTRPQLIAELHAHYDQTRAESA</sequence>
<dbReference type="Pfam" id="PF01547">
    <property type="entry name" value="SBP_bac_1"/>
    <property type="match status" value="1"/>
</dbReference>
<reference evidence="4" key="1">
    <citation type="journal article" date="2019" name="Int. J. Syst. Evol. Microbiol.">
        <title>The Global Catalogue of Microorganisms (GCM) 10K type strain sequencing project: providing services to taxonomists for standard genome sequencing and annotation.</title>
        <authorList>
            <consortium name="The Broad Institute Genomics Platform"/>
            <consortium name="The Broad Institute Genome Sequencing Center for Infectious Disease"/>
            <person name="Wu L."/>
            <person name="Ma J."/>
        </authorList>
    </citation>
    <scope>NUCLEOTIDE SEQUENCE [LARGE SCALE GENOMIC DNA]</scope>
    <source>
        <strain evidence="4">KCTC 42899</strain>
    </source>
</reference>
<gene>
    <name evidence="3" type="ORF">ACFOMH_06990</name>
</gene>
<dbReference type="Proteomes" id="UP001595721">
    <property type="component" value="Unassembled WGS sequence"/>
</dbReference>
<accession>A0ABV7R594</accession>
<dbReference type="Gene3D" id="3.40.190.10">
    <property type="entry name" value="Periplasmic binding protein-like II"/>
    <property type="match status" value="1"/>
</dbReference>
<protein>
    <submittedName>
        <fullName evidence="3">Extracellular solute-binding protein</fullName>
    </submittedName>
</protein>
<organism evidence="3 4">
    <name type="scientific">Paracoccus mangrovi</name>
    <dbReference type="NCBI Taxonomy" id="1715645"/>
    <lineage>
        <taxon>Bacteria</taxon>
        <taxon>Pseudomonadati</taxon>
        <taxon>Pseudomonadota</taxon>
        <taxon>Alphaproteobacteria</taxon>
        <taxon>Rhodobacterales</taxon>
        <taxon>Paracoccaceae</taxon>
        <taxon>Paracoccus</taxon>
    </lineage>
</organism>
<dbReference type="PANTHER" id="PTHR43649">
    <property type="entry name" value="ARABINOSE-BINDING PROTEIN-RELATED"/>
    <property type="match status" value="1"/>
</dbReference>
<proteinExistence type="inferred from homology"/>
<evidence type="ECO:0000256" key="2">
    <source>
        <dbReference type="ARBA" id="ARBA00008520"/>
    </source>
</evidence>
<evidence type="ECO:0000313" key="4">
    <source>
        <dbReference type="Proteomes" id="UP001595721"/>
    </source>
</evidence>
<comment type="subcellular location">
    <subcellularLocation>
        <location evidence="1">Periplasm</location>
    </subcellularLocation>
</comment>
<dbReference type="InterPro" id="IPR006059">
    <property type="entry name" value="SBP"/>
</dbReference>
<dbReference type="RefSeq" id="WP_377743501.1">
    <property type="nucleotide sequence ID" value="NZ_JBHRXJ010000004.1"/>
</dbReference>
<evidence type="ECO:0000313" key="3">
    <source>
        <dbReference type="EMBL" id="MFC3527920.1"/>
    </source>
</evidence>
<dbReference type="PANTHER" id="PTHR43649:SF12">
    <property type="entry name" value="DIACETYLCHITOBIOSE BINDING PROTEIN DASA"/>
    <property type="match status" value="1"/>
</dbReference>
<dbReference type="SUPFAM" id="SSF53850">
    <property type="entry name" value="Periplasmic binding protein-like II"/>
    <property type="match status" value="1"/>
</dbReference>
<name>A0ABV7R594_9RHOB</name>
<comment type="caution">
    <text evidence="3">The sequence shown here is derived from an EMBL/GenBank/DDBJ whole genome shotgun (WGS) entry which is preliminary data.</text>
</comment>
<dbReference type="InterPro" id="IPR050490">
    <property type="entry name" value="Bact_solute-bd_prot1"/>
</dbReference>
<comment type="similarity">
    <text evidence="2">Belongs to the bacterial solute-binding protein 1 family.</text>
</comment>